<reference evidence="3 4" key="1">
    <citation type="journal article" date="2015" name="Genome Biol. Evol.">
        <title>Comparative Genomics of a Bacterivorous Green Alga Reveals Evolutionary Causalities and Consequences of Phago-Mixotrophic Mode of Nutrition.</title>
        <authorList>
            <person name="Burns J.A."/>
            <person name="Paasch A."/>
            <person name="Narechania A."/>
            <person name="Kim E."/>
        </authorList>
    </citation>
    <scope>NUCLEOTIDE SEQUENCE [LARGE SCALE GENOMIC DNA]</scope>
    <source>
        <strain evidence="3 4">PLY_AMNH</strain>
    </source>
</reference>
<feature type="compositionally biased region" description="Polar residues" evidence="2">
    <location>
        <begin position="1231"/>
        <end position="1243"/>
    </location>
</feature>
<feature type="region of interest" description="Disordered" evidence="2">
    <location>
        <begin position="410"/>
        <end position="593"/>
    </location>
</feature>
<dbReference type="EMBL" id="LGRX02034517">
    <property type="protein sequence ID" value="KAK3237587.1"/>
    <property type="molecule type" value="Genomic_DNA"/>
</dbReference>
<gene>
    <name evidence="3" type="ORF">CYMTET_52345</name>
</gene>
<sequence length="1277" mass="141495">MGATSESELTTATEGEVAKGEHSTASEAANSDAHVHGPNENSTDLFDDLITKPRMNFATAAPPPVTKSGIDMLLGALPEVHTNEILERLDEREQALGLASVANEGSTPTEEYKPTTLEELYRYSSNILRKVQTNEVVQKEANWVLSDLRNFLLGVKDVLDDMQHNATGRVREIGKRATVSQAEFKDTLRLATDTKERMTKIEIEKTIEHSYDEHIKTLTDEYETKLKNLKAELGSELRRTKDQLVEAEVETSLKNMQIAEMKVQILKHKRSIAAIKENFATNLYKVRIRFAKMYTFRGLQQGLLTRRLVEAKHQARLLAGRAETHLTKRRQRLALYAFRSEVEMRDELVRQFRVQLMAKGFFSRRSMKTAAELLKEFMDLWRIATMAPISVDHVPVRTFMKSGYEEVKMELGGRGGGQGRGMLDQEKWGGRPPLDPGRRPGRRPAGSGGRGRTYAGSGGARGRDPPLDQEGARRDGIAGSGGAGKDAPLDQEGGRGGDARWIQEEARGKDAPLDQEGARGRAARIWGGGRGGRSPSGSGGRGREPPAGSGEGGRGPPLDQEGEEGRPAGSRRGPGGGTPRWIQEGGPGGGTPRWIRADCAVHWHRAVPIRLALRPATARADGLHTEGLGRARMLINVHEGRLSGRPKMSVLRAFARNWRLQRKFQEALEYWMWEATLVNCFVYWKKITVERRKVTLRSATHQELANRMWQWRNATRHVPQVSELDITRGMREEPNFLNAKLAALRIERAERQPTGTKGLGLNAWRRLQLGANHVKMCKFVAEQVKMMKVEVDALRDLIQGASGSRHKCTKALVDLLAALRKDPSINPRVQGQMEGLVQAPNDTTDWYAAVVKLVENEFERYRMWTSMSIRREVFISAAIKGELDKKEDYIREHRKNMLEYCLTQLQMSHKKQELPFVKWLMAEKGELGHLGLSRLVGSLDDVLGPETLLRTMDAIGRVQERLNLEDHSGGALKAKHDRTNNGGTQTAPSGILTLTKKRSEAQRINKRRVAIASLGGSSPPRSPSPTRPGSPARPISPVSVRRPFSSKYSPPKFATSRRQSPSEPGSQSAPTSPIRSRPPALYPKEAVPGFSPPVLHVHDQLLEGVPSGDDSMPINSRMRSTLVAQFGTLLSSIGSRFEDGSPPSSPSHEAKDPDDDGEESPPQVWEEAEAEGAPSASDRGASGIRMCIKVLKESPPPNVQNPKKSKNKLYINTDLSDFPLKVASHGVPFSSPCTPTNAHSEGTMSRPPGRPLPSSSSPRRTRDHERRLHFKIDSPGT</sequence>
<feature type="region of interest" description="Disordered" evidence="2">
    <location>
        <begin position="971"/>
        <end position="1087"/>
    </location>
</feature>
<feature type="compositionally biased region" description="Low complexity" evidence="2">
    <location>
        <begin position="1"/>
        <end position="15"/>
    </location>
</feature>
<organism evidence="3 4">
    <name type="scientific">Cymbomonas tetramitiformis</name>
    <dbReference type="NCBI Taxonomy" id="36881"/>
    <lineage>
        <taxon>Eukaryota</taxon>
        <taxon>Viridiplantae</taxon>
        <taxon>Chlorophyta</taxon>
        <taxon>Pyramimonadophyceae</taxon>
        <taxon>Pyramimonadales</taxon>
        <taxon>Pyramimonadaceae</taxon>
        <taxon>Cymbomonas</taxon>
    </lineage>
</organism>
<dbReference type="Proteomes" id="UP001190700">
    <property type="component" value="Unassembled WGS sequence"/>
</dbReference>
<feature type="compositionally biased region" description="Polar residues" evidence="2">
    <location>
        <begin position="1056"/>
        <end position="1074"/>
    </location>
</feature>
<feature type="region of interest" description="Disordered" evidence="2">
    <location>
        <begin position="1223"/>
        <end position="1277"/>
    </location>
</feature>
<evidence type="ECO:0000313" key="3">
    <source>
        <dbReference type="EMBL" id="KAK3237587.1"/>
    </source>
</evidence>
<evidence type="ECO:0000256" key="1">
    <source>
        <dbReference type="SAM" id="Coils"/>
    </source>
</evidence>
<feature type="compositionally biased region" description="Gly residues" evidence="2">
    <location>
        <begin position="526"/>
        <end position="540"/>
    </location>
</feature>
<evidence type="ECO:0000313" key="4">
    <source>
        <dbReference type="Proteomes" id="UP001190700"/>
    </source>
</evidence>
<feature type="region of interest" description="Disordered" evidence="2">
    <location>
        <begin position="1"/>
        <end position="45"/>
    </location>
</feature>
<keyword evidence="4" id="KW-1185">Reference proteome</keyword>
<feature type="region of interest" description="Disordered" evidence="2">
    <location>
        <begin position="1133"/>
        <end position="1186"/>
    </location>
</feature>
<keyword evidence="1" id="KW-0175">Coiled coil</keyword>
<name>A0AAE0BJE7_9CHLO</name>
<feature type="compositionally biased region" description="Basic and acidic residues" evidence="2">
    <location>
        <begin position="461"/>
        <end position="476"/>
    </location>
</feature>
<feature type="compositionally biased region" description="Basic and acidic residues" evidence="2">
    <location>
        <begin position="1260"/>
        <end position="1277"/>
    </location>
</feature>
<comment type="caution">
    <text evidence="3">The sequence shown here is derived from an EMBL/GenBank/DDBJ whole genome shotgun (WGS) entry which is preliminary data.</text>
</comment>
<feature type="compositionally biased region" description="Basic and acidic residues" evidence="2">
    <location>
        <begin position="492"/>
        <end position="519"/>
    </location>
</feature>
<proteinExistence type="predicted"/>
<feature type="compositionally biased region" description="Gly residues" evidence="2">
    <location>
        <begin position="446"/>
        <end position="460"/>
    </location>
</feature>
<dbReference type="AlphaFoldDB" id="A0AAE0BJE7"/>
<feature type="coiled-coil region" evidence="1">
    <location>
        <begin position="219"/>
        <end position="250"/>
    </location>
</feature>
<evidence type="ECO:0000256" key="2">
    <source>
        <dbReference type="SAM" id="MobiDB-lite"/>
    </source>
</evidence>
<protein>
    <submittedName>
        <fullName evidence="3">Uncharacterized protein</fullName>
    </submittedName>
</protein>
<accession>A0AAE0BJE7</accession>